<proteinExistence type="predicted"/>
<evidence type="ECO:0000313" key="2">
    <source>
        <dbReference type="Proteomes" id="UP000775213"/>
    </source>
</evidence>
<keyword evidence="2" id="KW-1185">Reference proteome</keyword>
<comment type="caution">
    <text evidence="1">The sequence shown here is derived from an EMBL/GenBank/DDBJ whole genome shotgun (WGS) entry which is preliminary data.</text>
</comment>
<evidence type="ECO:0000313" key="1">
    <source>
        <dbReference type="EMBL" id="KAH0467714.1"/>
    </source>
</evidence>
<sequence length="150" mass="17034">MLLQPVSDISKTLRIQPINSLPNGSLARLVWRQTTKKNGQPTRNKRDTLETRTTFIGGHLLTPTLYPDQRCHGGIKRKFMSFLFECHRKIFEIGECLEEAVQKLDKVSADVTTSLHLLVNVKQEQKEHESDFYKTCEIGSLPKNGLIGQG</sequence>
<organism evidence="1 2">
    <name type="scientific">Dendrobium chrysotoxum</name>
    <name type="common">Orchid</name>
    <dbReference type="NCBI Taxonomy" id="161865"/>
    <lineage>
        <taxon>Eukaryota</taxon>
        <taxon>Viridiplantae</taxon>
        <taxon>Streptophyta</taxon>
        <taxon>Embryophyta</taxon>
        <taxon>Tracheophyta</taxon>
        <taxon>Spermatophyta</taxon>
        <taxon>Magnoliopsida</taxon>
        <taxon>Liliopsida</taxon>
        <taxon>Asparagales</taxon>
        <taxon>Orchidaceae</taxon>
        <taxon>Epidendroideae</taxon>
        <taxon>Malaxideae</taxon>
        <taxon>Dendrobiinae</taxon>
        <taxon>Dendrobium</taxon>
    </lineage>
</organism>
<accession>A0AAV7H1Q7</accession>
<reference evidence="1 2" key="1">
    <citation type="journal article" date="2021" name="Hortic Res">
        <title>Chromosome-scale assembly of the Dendrobium chrysotoxum genome enhances the understanding of orchid evolution.</title>
        <authorList>
            <person name="Zhang Y."/>
            <person name="Zhang G.Q."/>
            <person name="Zhang D."/>
            <person name="Liu X.D."/>
            <person name="Xu X.Y."/>
            <person name="Sun W.H."/>
            <person name="Yu X."/>
            <person name="Zhu X."/>
            <person name="Wang Z.W."/>
            <person name="Zhao X."/>
            <person name="Zhong W.Y."/>
            <person name="Chen H."/>
            <person name="Yin W.L."/>
            <person name="Huang T."/>
            <person name="Niu S.C."/>
            <person name="Liu Z.J."/>
        </authorList>
    </citation>
    <scope>NUCLEOTIDE SEQUENCE [LARGE SCALE GENOMIC DNA]</scope>
    <source>
        <strain evidence="1">Lindl</strain>
    </source>
</reference>
<protein>
    <submittedName>
        <fullName evidence="1">Uncharacterized protein</fullName>
    </submittedName>
</protein>
<dbReference type="AlphaFoldDB" id="A0AAV7H1Q7"/>
<dbReference type="Proteomes" id="UP000775213">
    <property type="component" value="Unassembled WGS sequence"/>
</dbReference>
<gene>
    <name evidence="1" type="ORF">IEQ34_002747</name>
</gene>
<dbReference type="EMBL" id="JAGFBR010000004">
    <property type="protein sequence ID" value="KAH0467714.1"/>
    <property type="molecule type" value="Genomic_DNA"/>
</dbReference>
<name>A0AAV7H1Q7_DENCH</name>